<sequence>MEERGMQTRPSILAARPQGIHVRVSSKQRVIGARRKGKGGRSGGQEWMARGHVGGTARVALLALHKPHRPCSAVHNRYQGRCSFRLGIEVEAEMQVKEAYLIPSCGAGMKATSVL</sequence>
<dbReference type="AlphaFoldDB" id="A0A7S1NVD1"/>
<protein>
    <submittedName>
        <fullName evidence="2">Uncharacterized protein</fullName>
    </submittedName>
</protein>
<evidence type="ECO:0000313" key="2">
    <source>
        <dbReference type="EMBL" id="CAD9043175.1"/>
    </source>
</evidence>
<gene>
    <name evidence="2" type="ORF">EGYM00392_LOCUS54357</name>
</gene>
<evidence type="ECO:0000256" key="1">
    <source>
        <dbReference type="SAM" id="MobiDB-lite"/>
    </source>
</evidence>
<dbReference type="EMBL" id="HBGA01149362">
    <property type="protein sequence ID" value="CAD9043175.1"/>
    <property type="molecule type" value="Transcribed_RNA"/>
</dbReference>
<feature type="region of interest" description="Disordered" evidence="1">
    <location>
        <begin position="25"/>
        <end position="47"/>
    </location>
</feature>
<reference evidence="2" key="1">
    <citation type="submission" date="2021-01" db="EMBL/GenBank/DDBJ databases">
        <authorList>
            <person name="Corre E."/>
            <person name="Pelletier E."/>
            <person name="Niang G."/>
            <person name="Scheremetjew M."/>
            <person name="Finn R."/>
            <person name="Kale V."/>
            <person name="Holt S."/>
            <person name="Cochrane G."/>
            <person name="Meng A."/>
            <person name="Brown T."/>
            <person name="Cohen L."/>
        </authorList>
    </citation>
    <scope>NUCLEOTIDE SEQUENCE</scope>
    <source>
        <strain evidence="2">NIES-381</strain>
    </source>
</reference>
<proteinExistence type="predicted"/>
<name>A0A7S1NVD1_9EUGL</name>
<organism evidence="2">
    <name type="scientific">Eutreptiella gymnastica</name>
    <dbReference type="NCBI Taxonomy" id="73025"/>
    <lineage>
        <taxon>Eukaryota</taxon>
        <taxon>Discoba</taxon>
        <taxon>Euglenozoa</taxon>
        <taxon>Euglenida</taxon>
        <taxon>Spirocuta</taxon>
        <taxon>Euglenophyceae</taxon>
        <taxon>Eutreptiales</taxon>
        <taxon>Eutreptiaceae</taxon>
        <taxon>Eutreptiella</taxon>
    </lineage>
</organism>
<accession>A0A7S1NVD1</accession>